<name>A0A118DMI5_9BURK</name>
<dbReference type="Proteomes" id="UP000198460">
    <property type="component" value="Unassembled WGS sequence"/>
</dbReference>
<evidence type="ECO:0000313" key="4">
    <source>
        <dbReference type="Proteomes" id="UP000062788"/>
    </source>
</evidence>
<dbReference type="OrthoDB" id="9006353at2"/>
<proteinExistence type="predicted"/>
<evidence type="ECO:0000313" key="2">
    <source>
        <dbReference type="EMBL" id="KVE24954.1"/>
    </source>
</evidence>
<protein>
    <recommendedName>
        <fullName evidence="6">Lipoprotein</fullName>
    </recommendedName>
</protein>
<feature type="chain" id="PRO_5015049877" description="Lipoprotein" evidence="1">
    <location>
        <begin position="20"/>
        <end position="123"/>
    </location>
</feature>
<reference evidence="2 4" key="1">
    <citation type="submission" date="2015-11" db="EMBL/GenBank/DDBJ databases">
        <title>Expanding the genomic diversity of Burkholderia species for the development of highly accurate diagnostics.</title>
        <authorList>
            <person name="Sahl J."/>
            <person name="Keim P."/>
            <person name="Wagner D."/>
        </authorList>
    </citation>
    <scope>NUCLEOTIDE SEQUENCE [LARGE SCALE GENOMIC DNA]</scope>
    <source>
        <strain evidence="2 4">TSV85</strain>
    </source>
</reference>
<evidence type="ECO:0000256" key="1">
    <source>
        <dbReference type="SAM" id="SignalP"/>
    </source>
</evidence>
<evidence type="ECO:0000313" key="5">
    <source>
        <dbReference type="Proteomes" id="UP000198460"/>
    </source>
</evidence>
<gene>
    <name evidence="3" type="ORF">BSIN_1561</name>
    <name evidence="2" type="ORF">WS67_20025</name>
</gene>
<dbReference type="AlphaFoldDB" id="A0A118DMI5"/>
<organism evidence="2 4">
    <name type="scientific">Burkholderia singularis</name>
    <dbReference type="NCBI Taxonomy" id="1503053"/>
    <lineage>
        <taxon>Bacteria</taxon>
        <taxon>Pseudomonadati</taxon>
        <taxon>Pseudomonadota</taxon>
        <taxon>Betaproteobacteria</taxon>
        <taxon>Burkholderiales</taxon>
        <taxon>Burkholderiaceae</taxon>
        <taxon>Burkholderia</taxon>
        <taxon>pseudomallei group</taxon>
    </lineage>
</organism>
<dbReference type="EMBL" id="LOWA01000048">
    <property type="protein sequence ID" value="KVE24954.1"/>
    <property type="molecule type" value="Genomic_DNA"/>
</dbReference>
<dbReference type="RefSeq" id="WP_059519619.1">
    <property type="nucleotide sequence ID" value="NZ_CP013448.1"/>
</dbReference>
<feature type="signal peptide" evidence="1">
    <location>
        <begin position="1"/>
        <end position="19"/>
    </location>
</feature>
<accession>A0A118DMI5</accession>
<dbReference type="EMBL" id="FXAN01000014">
    <property type="protein sequence ID" value="SMF98269.1"/>
    <property type="molecule type" value="Genomic_DNA"/>
</dbReference>
<evidence type="ECO:0008006" key="6">
    <source>
        <dbReference type="Google" id="ProtNLM"/>
    </source>
</evidence>
<keyword evidence="4" id="KW-1185">Reference proteome</keyword>
<dbReference type="Proteomes" id="UP000062788">
    <property type="component" value="Unassembled WGS sequence"/>
</dbReference>
<evidence type="ECO:0000313" key="3">
    <source>
        <dbReference type="EMBL" id="SMF98269.1"/>
    </source>
</evidence>
<reference evidence="3 5" key="2">
    <citation type="submission" date="2017-04" db="EMBL/GenBank/DDBJ databases">
        <authorList>
            <person name="Afonso C.L."/>
            <person name="Miller P.J."/>
            <person name="Scott M.A."/>
            <person name="Spackman E."/>
            <person name="Goraichik I."/>
            <person name="Dimitrov K.M."/>
            <person name="Suarez D.L."/>
            <person name="Swayne D.E."/>
        </authorList>
    </citation>
    <scope>NUCLEOTIDE SEQUENCE [LARGE SCALE GENOMIC DNA]</scope>
    <source>
        <strain evidence="3">LMG 28154</strain>
    </source>
</reference>
<keyword evidence="1" id="KW-0732">Signal</keyword>
<sequence>MRTLIAAGALACMAGCAGGGFLSGAWGGASLAELQHTCGDARDYGDDAGAVYSALSDAWVAKRHGKLTDERFCAFENELSRQYAAQASSHDPAERGRWVNYLNEARARALSWRAAVDPTLRGG</sequence>